<dbReference type="GO" id="GO:0008270">
    <property type="term" value="F:zinc ion binding"/>
    <property type="evidence" value="ECO:0007669"/>
    <property type="project" value="UniProtKB-KW"/>
</dbReference>
<sequence>MTIPAEQLDAIKRATRLSSLVQGEVRLKRNGAGRWSGCCPFHPDKSPSFSVVDDKGFYHCFGCGAHGSALDWLMQRRGLSFMEAVETLAADAGIALPSRRERPAPVPPALRPKPAAPLADAEPDDGDRIEAARRIWIGAGDIALDGPIAAYLRRRHIWPLPPAARQVLRQARLEHPHTRSRHWAMVARVDAPDGTPCAVHRIFLTDDGRKLPVEHPKLAKGRLKASTIRLAPVGPEIGVAEGIETALAAAQLSGIGVWACISATVLEQFSPPFDVGRVVIFADRDQPKPRSPEGRGLQAARTLQERLRPLHVETEIRMPHAPFGDYADVLAAIREQEAAQ</sequence>
<dbReference type="InterPro" id="IPR006171">
    <property type="entry name" value="TOPRIM_dom"/>
</dbReference>
<comment type="caution">
    <text evidence="15">The sequence shown here is derived from an EMBL/GenBank/DDBJ whole genome shotgun (WGS) entry which is preliminary data.</text>
</comment>
<evidence type="ECO:0000256" key="9">
    <source>
        <dbReference type="ARBA" id="ARBA00022833"/>
    </source>
</evidence>
<keyword evidence="9" id="KW-0862">Zinc</keyword>
<feature type="compositionally biased region" description="Pro residues" evidence="13">
    <location>
        <begin position="104"/>
        <end position="115"/>
    </location>
</feature>
<evidence type="ECO:0000256" key="10">
    <source>
        <dbReference type="ARBA" id="ARBA00022842"/>
    </source>
</evidence>
<evidence type="ECO:0000256" key="13">
    <source>
        <dbReference type="SAM" id="MobiDB-lite"/>
    </source>
</evidence>
<keyword evidence="6" id="KW-0235">DNA replication</keyword>
<evidence type="ECO:0000256" key="5">
    <source>
        <dbReference type="ARBA" id="ARBA00022695"/>
    </source>
</evidence>
<keyword evidence="10" id="KW-0460">Magnesium</keyword>
<keyword evidence="7" id="KW-0479">Metal-binding</keyword>
<dbReference type="PANTHER" id="PTHR30313:SF2">
    <property type="entry name" value="DNA PRIMASE"/>
    <property type="match status" value="1"/>
</dbReference>
<dbReference type="InterPro" id="IPR034154">
    <property type="entry name" value="TOPRIM_DnaG/twinkle"/>
</dbReference>
<name>A0A437MJW4_9PROT</name>
<dbReference type="SUPFAM" id="SSF57783">
    <property type="entry name" value="Zinc beta-ribbon"/>
    <property type="match status" value="1"/>
</dbReference>
<dbReference type="InterPro" id="IPR002694">
    <property type="entry name" value="Znf_CHC2"/>
</dbReference>
<dbReference type="Proteomes" id="UP000282957">
    <property type="component" value="Unassembled WGS sequence"/>
</dbReference>
<keyword evidence="16" id="KW-1185">Reference proteome</keyword>
<dbReference type="CDD" id="cd01029">
    <property type="entry name" value="TOPRIM_primases"/>
    <property type="match status" value="1"/>
</dbReference>
<dbReference type="RefSeq" id="WP_127787138.1">
    <property type="nucleotide sequence ID" value="NZ_SACL01000002.1"/>
</dbReference>
<evidence type="ECO:0000256" key="7">
    <source>
        <dbReference type="ARBA" id="ARBA00022723"/>
    </source>
</evidence>
<dbReference type="Gene3D" id="3.90.580.10">
    <property type="entry name" value="Zinc finger, CHC2-type domain"/>
    <property type="match status" value="1"/>
</dbReference>
<keyword evidence="2" id="KW-0240">DNA-directed RNA polymerase</keyword>
<dbReference type="InterPro" id="IPR036977">
    <property type="entry name" value="DNA_primase_Znf_CHC2"/>
</dbReference>
<dbReference type="InterPro" id="IPR055570">
    <property type="entry name" value="DUF7146"/>
</dbReference>
<comment type="cofactor">
    <cofactor evidence="1">
        <name>Zn(2+)</name>
        <dbReference type="ChEBI" id="CHEBI:29105"/>
    </cofactor>
</comment>
<reference evidence="15 16" key="1">
    <citation type="submission" date="2019-01" db="EMBL/GenBank/DDBJ databases">
        <authorList>
            <person name="Chen W.-M."/>
        </authorList>
    </citation>
    <scope>NUCLEOTIDE SEQUENCE [LARGE SCALE GENOMIC DNA]</scope>
    <source>
        <strain evidence="15 16">CCP-6</strain>
    </source>
</reference>
<evidence type="ECO:0000256" key="3">
    <source>
        <dbReference type="ARBA" id="ARBA00022515"/>
    </source>
</evidence>
<evidence type="ECO:0000256" key="4">
    <source>
        <dbReference type="ARBA" id="ARBA00022679"/>
    </source>
</evidence>
<organism evidence="15 16">
    <name type="scientific">Rhodovarius crocodyli</name>
    <dbReference type="NCBI Taxonomy" id="1979269"/>
    <lineage>
        <taxon>Bacteria</taxon>
        <taxon>Pseudomonadati</taxon>
        <taxon>Pseudomonadota</taxon>
        <taxon>Alphaproteobacteria</taxon>
        <taxon>Acetobacterales</taxon>
        <taxon>Roseomonadaceae</taxon>
        <taxon>Rhodovarius</taxon>
    </lineage>
</organism>
<evidence type="ECO:0000256" key="12">
    <source>
        <dbReference type="ARBA" id="ARBA00023163"/>
    </source>
</evidence>
<dbReference type="Pfam" id="PF13362">
    <property type="entry name" value="Toprim_3"/>
    <property type="match status" value="1"/>
</dbReference>
<keyword evidence="4" id="KW-0808">Transferase</keyword>
<dbReference type="GO" id="GO:1990077">
    <property type="term" value="C:primosome complex"/>
    <property type="evidence" value="ECO:0007669"/>
    <property type="project" value="UniProtKB-KW"/>
</dbReference>
<dbReference type="GO" id="GO:0005737">
    <property type="term" value="C:cytoplasm"/>
    <property type="evidence" value="ECO:0007669"/>
    <property type="project" value="TreeGrafter"/>
</dbReference>
<dbReference type="GO" id="GO:0003677">
    <property type="term" value="F:DNA binding"/>
    <property type="evidence" value="ECO:0007669"/>
    <property type="project" value="UniProtKB-KW"/>
</dbReference>
<keyword evidence="11" id="KW-0238">DNA-binding</keyword>
<keyword evidence="12" id="KW-0804">Transcription</keyword>
<dbReference type="Pfam" id="PF23639">
    <property type="entry name" value="DUF7146"/>
    <property type="match status" value="1"/>
</dbReference>
<evidence type="ECO:0000259" key="14">
    <source>
        <dbReference type="SMART" id="SM00400"/>
    </source>
</evidence>
<dbReference type="OrthoDB" id="9811157at2"/>
<dbReference type="EMBL" id="SACL01000002">
    <property type="protein sequence ID" value="RVT97909.1"/>
    <property type="molecule type" value="Genomic_DNA"/>
</dbReference>
<evidence type="ECO:0000256" key="1">
    <source>
        <dbReference type="ARBA" id="ARBA00001947"/>
    </source>
</evidence>
<dbReference type="InterPro" id="IPR050219">
    <property type="entry name" value="DnaG_primase"/>
</dbReference>
<evidence type="ECO:0000256" key="6">
    <source>
        <dbReference type="ARBA" id="ARBA00022705"/>
    </source>
</evidence>
<dbReference type="Pfam" id="PF01807">
    <property type="entry name" value="Zn_ribbon_DnaG"/>
    <property type="match status" value="1"/>
</dbReference>
<evidence type="ECO:0000313" key="15">
    <source>
        <dbReference type="EMBL" id="RVT97909.1"/>
    </source>
</evidence>
<dbReference type="PANTHER" id="PTHR30313">
    <property type="entry name" value="DNA PRIMASE"/>
    <property type="match status" value="1"/>
</dbReference>
<dbReference type="SMART" id="SM00400">
    <property type="entry name" value="ZnF_CHCC"/>
    <property type="match status" value="1"/>
</dbReference>
<dbReference type="FunFam" id="3.90.580.10:FF:000001">
    <property type="entry name" value="DNA primase"/>
    <property type="match status" value="1"/>
</dbReference>
<keyword evidence="8" id="KW-0863">Zinc-finger</keyword>
<dbReference type="GO" id="GO:0003899">
    <property type="term" value="F:DNA-directed RNA polymerase activity"/>
    <property type="evidence" value="ECO:0007669"/>
    <property type="project" value="InterPro"/>
</dbReference>
<gene>
    <name evidence="15" type="ORF">EOD42_08960</name>
</gene>
<keyword evidence="3" id="KW-0639">Primosome</keyword>
<feature type="region of interest" description="Disordered" evidence="13">
    <location>
        <begin position="99"/>
        <end position="124"/>
    </location>
</feature>
<accession>A0A437MJW4</accession>
<evidence type="ECO:0000256" key="8">
    <source>
        <dbReference type="ARBA" id="ARBA00022771"/>
    </source>
</evidence>
<proteinExistence type="predicted"/>
<evidence type="ECO:0000313" key="16">
    <source>
        <dbReference type="Proteomes" id="UP000282957"/>
    </source>
</evidence>
<dbReference type="AlphaFoldDB" id="A0A437MJW4"/>
<dbReference type="GO" id="GO:0000428">
    <property type="term" value="C:DNA-directed RNA polymerase complex"/>
    <property type="evidence" value="ECO:0007669"/>
    <property type="project" value="UniProtKB-KW"/>
</dbReference>
<feature type="domain" description="Zinc finger CHC2-type" evidence="14">
    <location>
        <begin position="35"/>
        <end position="89"/>
    </location>
</feature>
<keyword evidence="5" id="KW-0548">Nucleotidyltransferase</keyword>
<evidence type="ECO:0000256" key="2">
    <source>
        <dbReference type="ARBA" id="ARBA00022478"/>
    </source>
</evidence>
<dbReference type="GO" id="GO:0006269">
    <property type="term" value="P:DNA replication, synthesis of primer"/>
    <property type="evidence" value="ECO:0007669"/>
    <property type="project" value="UniProtKB-KW"/>
</dbReference>
<protein>
    <recommendedName>
        <fullName evidence="14">Zinc finger CHC2-type domain-containing protein</fullName>
    </recommendedName>
</protein>
<evidence type="ECO:0000256" key="11">
    <source>
        <dbReference type="ARBA" id="ARBA00023125"/>
    </source>
</evidence>